<dbReference type="EMBL" id="GGEC01067476">
    <property type="protein sequence ID" value="MBX47960.1"/>
    <property type="molecule type" value="Transcribed_RNA"/>
</dbReference>
<keyword evidence="1" id="KW-0812">Transmembrane</keyword>
<protein>
    <submittedName>
        <fullName evidence="2">Uncharacterized protein</fullName>
    </submittedName>
</protein>
<dbReference type="AlphaFoldDB" id="A0A2P2NZP8"/>
<keyword evidence="1" id="KW-0472">Membrane</keyword>
<proteinExistence type="predicted"/>
<keyword evidence="1" id="KW-1133">Transmembrane helix</keyword>
<name>A0A2P2NZP8_RHIMU</name>
<evidence type="ECO:0000256" key="1">
    <source>
        <dbReference type="SAM" id="Phobius"/>
    </source>
</evidence>
<organism evidence="2">
    <name type="scientific">Rhizophora mucronata</name>
    <name type="common">Asiatic mangrove</name>
    <dbReference type="NCBI Taxonomy" id="61149"/>
    <lineage>
        <taxon>Eukaryota</taxon>
        <taxon>Viridiplantae</taxon>
        <taxon>Streptophyta</taxon>
        <taxon>Embryophyta</taxon>
        <taxon>Tracheophyta</taxon>
        <taxon>Spermatophyta</taxon>
        <taxon>Magnoliopsida</taxon>
        <taxon>eudicotyledons</taxon>
        <taxon>Gunneridae</taxon>
        <taxon>Pentapetalae</taxon>
        <taxon>rosids</taxon>
        <taxon>fabids</taxon>
        <taxon>Malpighiales</taxon>
        <taxon>Rhizophoraceae</taxon>
        <taxon>Rhizophora</taxon>
    </lineage>
</organism>
<reference evidence="2" key="1">
    <citation type="submission" date="2018-02" db="EMBL/GenBank/DDBJ databases">
        <title>Rhizophora mucronata_Transcriptome.</title>
        <authorList>
            <person name="Meera S.P."/>
            <person name="Sreeshan A."/>
            <person name="Augustine A."/>
        </authorList>
    </citation>
    <scope>NUCLEOTIDE SEQUENCE</scope>
    <source>
        <tissue evidence="2">Leaf</tissue>
    </source>
</reference>
<evidence type="ECO:0000313" key="2">
    <source>
        <dbReference type="EMBL" id="MBX47960.1"/>
    </source>
</evidence>
<feature type="transmembrane region" description="Helical" evidence="1">
    <location>
        <begin position="12"/>
        <end position="35"/>
    </location>
</feature>
<sequence>MLLFSNMIEESVFFLPLCCSSPSVFFALPACALCFP</sequence>
<accession>A0A2P2NZP8</accession>